<dbReference type="InterPro" id="IPR000843">
    <property type="entry name" value="HTH_LacI"/>
</dbReference>
<dbReference type="InterPro" id="IPR010982">
    <property type="entry name" value="Lambda_DNA-bd_dom_sf"/>
</dbReference>
<dbReference type="GO" id="GO:0000976">
    <property type="term" value="F:transcription cis-regulatory region binding"/>
    <property type="evidence" value="ECO:0007669"/>
    <property type="project" value="TreeGrafter"/>
</dbReference>
<dbReference type="Pfam" id="PF00356">
    <property type="entry name" value="LacI"/>
    <property type="match status" value="1"/>
</dbReference>
<dbReference type="Pfam" id="PF13358">
    <property type="entry name" value="DDE_3"/>
    <property type="match status" value="1"/>
</dbReference>
<dbReference type="InterPro" id="IPR036397">
    <property type="entry name" value="RNaseH_sf"/>
</dbReference>
<dbReference type="InterPro" id="IPR046335">
    <property type="entry name" value="LacI/GalR-like_sensor"/>
</dbReference>
<feature type="domain" description="HTH lacI-type" evidence="4">
    <location>
        <begin position="120"/>
        <end position="175"/>
    </location>
</feature>
<dbReference type="SUPFAM" id="SSF47413">
    <property type="entry name" value="lambda repressor-like DNA-binding domains"/>
    <property type="match status" value="1"/>
</dbReference>
<dbReference type="Gene3D" id="1.10.260.40">
    <property type="entry name" value="lambda repressor-like DNA-binding domains"/>
    <property type="match status" value="1"/>
</dbReference>
<evidence type="ECO:0000259" key="4">
    <source>
        <dbReference type="PROSITE" id="PS50932"/>
    </source>
</evidence>
<reference evidence="5" key="1">
    <citation type="submission" date="2020-02" db="EMBL/GenBank/DDBJ databases">
        <authorList>
            <person name="Meier V. D."/>
        </authorList>
    </citation>
    <scope>NUCLEOTIDE SEQUENCE</scope>
    <source>
        <strain evidence="5">AVDCRST_MAG86</strain>
    </source>
</reference>
<evidence type="ECO:0000256" key="3">
    <source>
        <dbReference type="ARBA" id="ARBA00023163"/>
    </source>
</evidence>
<gene>
    <name evidence="5" type="ORF">AVDCRST_MAG86-850</name>
</gene>
<dbReference type="PROSITE" id="PS50932">
    <property type="entry name" value="HTH_LACI_2"/>
    <property type="match status" value="1"/>
</dbReference>
<dbReference type="Pfam" id="PF13377">
    <property type="entry name" value="Peripla_BP_3"/>
    <property type="match status" value="1"/>
</dbReference>
<dbReference type="PANTHER" id="PTHR30146">
    <property type="entry name" value="LACI-RELATED TRANSCRIPTIONAL REPRESSOR"/>
    <property type="match status" value="1"/>
</dbReference>
<evidence type="ECO:0000256" key="1">
    <source>
        <dbReference type="ARBA" id="ARBA00023015"/>
    </source>
</evidence>
<dbReference type="EMBL" id="CADCWP010000058">
    <property type="protein sequence ID" value="CAA9563657.1"/>
    <property type="molecule type" value="Genomic_DNA"/>
</dbReference>
<dbReference type="InterPro" id="IPR028082">
    <property type="entry name" value="Peripla_BP_I"/>
</dbReference>
<dbReference type="SUPFAM" id="SSF53822">
    <property type="entry name" value="Periplasmic binding protein-like I"/>
    <property type="match status" value="1"/>
</dbReference>
<name>A0A6J4UYS5_9DEIN</name>
<protein>
    <recommendedName>
        <fullName evidence="4">HTH lacI-type domain-containing protein</fullName>
    </recommendedName>
</protein>
<dbReference type="GO" id="GO:0003700">
    <property type="term" value="F:DNA-binding transcription factor activity"/>
    <property type="evidence" value="ECO:0007669"/>
    <property type="project" value="TreeGrafter"/>
</dbReference>
<proteinExistence type="predicted"/>
<organism evidence="5">
    <name type="scientific">uncultured Truepera sp</name>
    <dbReference type="NCBI Taxonomy" id="543023"/>
    <lineage>
        <taxon>Bacteria</taxon>
        <taxon>Thermotogati</taxon>
        <taxon>Deinococcota</taxon>
        <taxon>Deinococci</taxon>
        <taxon>Trueperales</taxon>
        <taxon>Trueperaceae</taxon>
        <taxon>Truepera</taxon>
        <taxon>environmental samples</taxon>
    </lineage>
</organism>
<dbReference type="SMART" id="SM00354">
    <property type="entry name" value="HTH_LACI"/>
    <property type="match status" value="1"/>
</dbReference>
<sequence>MLAFIDELARNATPDQLTVIVLDNASFHTAANVKERREVWEEKNVLLRYLPPYAPHLNPIEALWKRLKCFLLPRRCYGSVAQLRQALLEALNLLGAIRVNSSVGEAYNRTMQPKDKPQRVTMAQVAKLAGVSLMTASYTFSRPERVSAASRAKVLEVAARLGYAGPDPAARSLRYGSTRTLGLVLGEHLTYAFEDQQAAVFLAGVAEICAERGYGLLLVPISGAKDDPKRVASAAVDAFIIWTTTDDDPILEAVAASQRPAVVHGGPARDGFSLVSIDNRAAARMMAVRTFASAKRPGIISQPLDRARETVLALGVEPTTALFPVTRERLLGFRDAAEALGFPWSSVLVGVAATNHDREAQSLAAQMLERGTPVDAVAAMSDLQAVGVLDAAKAANVRVPDDLKVSGWDDSPAASENQLSSVRQDLRAQGVACARLALGEDSELFGDDWSLVIRSSTS</sequence>
<dbReference type="Gene3D" id="3.30.420.10">
    <property type="entry name" value="Ribonuclease H-like superfamily/Ribonuclease H"/>
    <property type="match status" value="1"/>
</dbReference>
<keyword evidence="2" id="KW-0238">DNA-binding</keyword>
<dbReference type="AlphaFoldDB" id="A0A6J4UYS5"/>
<dbReference type="PANTHER" id="PTHR30146:SF138">
    <property type="entry name" value="TRANSCRIPTIONAL REGULATORY PROTEIN"/>
    <property type="match status" value="1"/>
</dbReference>
<dbReference type="InterPro" id="IPR038717">
    <property type="entry name" value="Tc1-like_DDE_dom"/>
</dbReference>
<keyword evidence="1" id="KW-0805">Transcription regulation</keyword>
<evidence type="ECO:0000256" key="2">
    <source>
        <dbReference type="ARBA" id="ARBA00023125"/>
    </source>
</evidence>
<keyword evidence="3" id="KW-0804">Transcription</keyword>
<dbReference type="CDD" id="cd06279">
    <property type="entry name" value="PBP1_LacI-like"/>
    <property type="match status" value="1"/>
</dbReference>
<accession>A0A6J4UYS5</accession>
<evidence type="ECO:0000313" key="5">
    <source>
        <dbReference type="EMBL" id="CAA9563657.1"/>
    </source>
</evidence>
<dbReference type="Gene3D" id="3.40.50.2300">
    <property type="match status" value="2"/>
</dbReference>
<dbReference type="CDD" id="cd01392">
    <property type="entry name" value="HTH_LacI"/>
    <property type="match status" value="1"/>
</dbReference>